<comment type="caution">
    <text evidence="3">The sequence shown here is derived from an EMBL/GenBank/DDBJ whole genome shotgun (WGS) entry which is preliminary data.</text>
</comment>
<evidence type="ECO:0000313" key="3">
    <source>
        <dbReference type="EMBL" id="OWJ55893.1"/>
    </source>
</evidence>
<accession>A0A211YS46</accession>
<dbReference type="InterPro" id="IPR011761">
    <property type="entry name" value="ATP-grasp"/>
</dbReference>
<evidence type="ECO:0000313" key="4">
    <source>
        <dbReference type="Proteomes" id="UP000196655"/>
    </source>
</evidence>
<organism evidence="3 4">
    <name type="scientific">Inquilinus limosus</name>
    <dbReference type="NCBI Taxonomy" id="171674"/>
    <lineage>
        <taxon>Bacteria</taxon>
        <taxon>Pseudomonadati</taxon>
        <taxon>Pseudomonadota</taxon>
        <taxon>Alphaproteobacteria</taxon>
        <taxon>Rhodospirillales</taxon>
        <taxon>Rhodospirillaceae</taxon>
        <taxon>Inquilinus</taxon>
    </lineage>
</organism>
<keyword evidence="4" id="KW-1185">Reference proteome</keyword>
<dbReference type="PANTHER" id="PTHR42793">
    <property type="entry name" value="COA BINDING DOMAIN CONTAINING PROTEIN"/>
    <property type="match status" value="1"/>
</dbReference>
<dbReference type="Gene3D" id="3.30.470.20">
    <property type="entry name" value="ATP-grasp fold, B domain"/>
    <property type="match status" value="1"/>
</dbReference>
<evidence type="ECO:0000256" key="1">
    <source>
        <dbReference type="PROSITE-ProRule" id="PRU00409"/>
    </source>
</evidence>
<dbReference type="PANTHER" id="PTHR42793:SF1">
    <property type="entry name" value="PEPTIDYL-LYSINE N-ACETYLTRANSFERASE PATZ"/>
    <property type="match status" value="1"/>
</dbReference>
<keyword evidence="1" id="KW-0067">ATP-binding</keyword>
<protein>
    <recommendedName>
        <fullName evidence="2">ATP-grasp domain-containing protein</fullName>
    </recommendedName>
</protein>
<dbReference type="SUPFAM" id="SSF56059">
    <property type="entry name" value="Glutathione synthetase ATP-binding domain-like"/>
    <property type="match status" value="1"/>
</dbReference>
<dbReference type="PROSITE" id="PS50975">
    <property type="entry name" value="ATP_GRASP"/>
    <property type="match status" value="1"/>
</dbReference>
<reference evidence="4" key="1">
    <citation type="submission" date="2017-05" db="EMBL/GenBank/DDBJ databases">
        <authorList>
            <person name="Macchi M."/>
            <person name="Festa S."/>
            <person name="Coppotelli B.M."/>
            <person name="Morelli I.S."/>
        </authorList>
    </citation>
    <scope>NUCLEOTIDE SEQUENCE [LARGE SCALE GENOMIC DNA]</scope>
    <source>
        <strain evidence="4">I</strain>
    </source>
</reference>
<dbReference type="Proteomes" id="UP000196655">
    <property type="component" value="Unassembled WGS sequence"/>
</dbReference>
<dbReference type="Gene3D" id="3.30.1490.20">
    <property type="entry name" value="ATP-grasp fold, A domain"/>
    <property type="match status" value="1"/>
</dbReference>
<keyword evidence="1" id="KW-0547">Nucleotide-binding</keyword>
<dbReference type="GO" id="GO:0005524">
    <property type="term" value="F:ATP binding"/>
    <property type="evidence" value="ECO:0007669"/>
    <property type="project" value="UniProtKB-UniRule"/>
</dbReference>
<proteinExistence type="predicted"/>
<sequence>MRPPLPPEAAVARWRARLADGHPVTEAEALRLLADFGLTVTPCAMAKDESEAVEAAMRIGFPVALKTAGTAHKTDVDGVRLNLADPVALRQAHRDLAVRLGPRVVVARMVRDKGVEMMLGLQRDPDFGPVVVIGFGGIHAEILRDAAFALPPFDAAEARRLIDRLRLRPLLDGARGAPAADVDALAEAAARFSTLAAALGDLVEAIDVNPVLALPRGAVAVDALVVPRR</sequence>
<dbReference type="GO" id="GO:0046872">
    <property type="term" value="F:metal ion binding"/>
    <property type="evidence" value="ECO:0007669"/>
    <property type="project" value="InterPro"/>
</dbReference>
<dbReference type="AlphaFoldDB" id="A0A211YS46"/>
<feature type="domain" description="ATP-grasp" evidence="2">
    <location>
        <begin position="30"/>
        <end position="68"/>
    </location>
</feature>
<evidence type="ECO:0000259" key="2">
    <source>
        <dbReference type="PROSITE" id="PS50975"/>
    </source>
</evidence>
<dbReference type="InterPro" id="IPR013815">
    <property type="entry name" value="ATP_grasp_subdomain_1"/>
</dbReference>
<name>A0A211YS46_9PROT</name>
<gene>
    <name evidence="3" type="ORF">BWR60_35705</name>
</gene>
<dbReference type="EMBL" id="NHON01000193">
    <property type="protein sequence ID" value="OWJ55893.1"/>
    <property type="molecule type" value="Genomic_DNA"/>
</dbReference>
<dbReference type="Pfam" id="PF13549">
    <property type="entry name" value="ATP-grasp_5"/>
    <property type="match status" value="1"/>
</dbReference>